<sequence length="100" mass="11457">MQAQKSAPDYMEWKDKFLIQDTIVPYGTTEEEITSACSLSLVQLVKNVEDAKIITNTEELIFPNVVENVKSVLTKNAKLKPDKDEDFMPDKYEESRQVKS</sequence>
<name>A0AAD1ZL26_9LAMI</name>
<evidence type="ECO:0000313" key="2">
    <source>
        <dbReference type="Proteomes" id="UP000834106"/>
    </source>
</evidence>
<organism evidence="1 2">
    <name type="scientific">Fraxinus pennsylvanica</name>
    <dbReference type="NCBI Taxonomy" id="56036"/>
    <lineage>
        <taxon>Eukaryota</taxon>
        <taxon>Viridiplantae</taxon>
        <taxon>Streptophyta</taxon>
        <taxon>Embryophyta</taxon>
        <taxon>Tracheophyta</taxon>
        <taxon>Spermatophyta</taxon>
        <taxon>Magnoliopsida</taxon>
        <taxon>eudicotyledons</taxon>
        <taxon>Gunneridae</taxon>
        <taxon>Pentapetalae</taxon>
        <taxon>asterids</taxon>
        <taxon>lamiids</taxon>
        <taxon>Lamiales</taxon>
        <taxon>Oleaceae</taxon>
        <taxon>Oleeae</taxon>
        <taxon>Fraxinus</taxon>
    </lineage>
</organism>
<dbReference type="Proteomes" id="UP000834106">
    <property type="component" value="Chromosome 11"/>
</dbReference>
<reference evidence="1" key="1">
    <citation type="submission" date="2023-05" db="EMBL/GenBank/DDBJ databases">
        <authorList>
            <person name="Huff M."/>
        </authorList>
    </citation>
    <scope>NUCLEOTIDE SEQUENCE</scope>
</reference>
<proteinExistence type="predicted"/>
<evidence type="ECO:0000313" key="1">
    <source>
        <dbReference type="EMBL" id="CAI9771033.1"/>
    </source>
</evidence>
<accession>A0AAD1ZL26</accession>
<dbReference type="AlphaFoldDB" id="A0AAD1ZL26"/>
<gene>
    <name evidence="1" type="ORF">FPE_LOCUS18463</name>
</gene>
<keyword evidence="2" id="KW-1185">Reference proteome</keyword>
<dbReference type="EMBL" id="OU503046">
    <property type="protein sequence ID" value="CAI9771033.1"/>
    <property type="molecule type" value="Genomic_DNA"/>
</dbReference>
<protein>
    <submittedName>
        <fullName evidence="1">Uncharacterized protein</fullName>
    </submittedName>
</protein>